<evidence type="ECO:0000259" key="10">
    <source>
        <dbReference type="PROSITE" id="PS50052"/>
    </source>
</evidence>
<dbReference type="RefSeq" id="WP_066728079.1">
    <property type="nucleotide sequence ID" value="NZ_CAMYDT010000001.1"/>
</dbReference>
<comment type="similarity">
    <text evidence="1 9">Belongs to the guanylate kinase family.</text>
</comment>
<keyword evidence="4 9" id="KW-0808">Transferase</keyword>
<dbReference type="EMBL" id="JASSPP010000002">
    <property type="protein sequence ID" value="MDK9580323.1"/>
    <property type="molecule type" value="Genomic_DNA"/>
</dbReference>
<dbReference type="InterPro" id="IPR020590">
    <property type="entry name" value="Guanylate_kinase_CS"/>
</dbReference>
<dbReference type="NCBIfam" id="TIGR03263">
    <property type="entry name" value="guanyl_kin"/>
    <property type="match status" value="1"/>
</dbReference>
<evidence type="ECO:0000256" key="8">
    <source>
        <dbReference type="ARBA" id="ARBA00030128"/>
    </source>
</evidence>
<evidence type="ECO:0000256" key="3">
    <source>
        <dbReference type="ARBA" id="ARBA00016296"/>
    </source>
</evidence>
<comment type="subcellular location">
    <subcellularLocation>
        <location evidence="9">Cytoplasm</location>
    </subcellularLocation>
</comment>
<dbReference type="PANTHER" id="PTHR23117">
    <property type="entry name" value="GUANYLATE KINASE-RELATED"/>
    <property type="match status" value="1"/>
</dbReference>
<evidence type="ECO:0000313" key="12">
    <source>
        <dbReference type="Proteomes" id="UP001225134"/>
    </source>
</evidence>
<name>A0ABT7HIK5_9FUSO</name>
<dbReference type="EC" id="2.7.4.8" evidence="2 9"/>
<reference evidence="11 12" key="1">
    <citation type="submission" date="2023-06" db="EMBL/GenBank/DDBJ databases">
        <title>Antibody response to the Sneathia vaginalis cytopathogenic toxin A during pregnancy.</title>
        <authorList>
            <person name="Mccoy Z.T."/>
            <person name="Serrano M.G."/>
            <person name="Spaine K."/>
            <person name="Edwards D.J."/>
            <person name="Buck G.A."/>
            <person name="Jefferson K."/>
        </authorList>
    </citation>
    <scope>NUCLEOTIDE SEQUENCE [LARGE SCALE GENOMIC DNA]</scope>
    <source>
        <strain evidence="11 12">CCUG 42621</strain>
    </source>
</reference>
<feature type="domain" description="Guanylate kinase-like" evidence="10">
    <location>
        <begin position="3"/>
        <end position="180"/>
    </location>
</feature>
<dbReference type="PANTHER" id="PTHR23117:SF13">
    <property type="entry name" value="GUANYLATE KINASE"/>
    <property type="match status" value="1"/>
</dbReference>
<keyword evidence="12" id="KW-1185">Reference proteome</keyword>
<dbReference type="Gene3D" id="3.30.63.10">
    <property type="entry name" value="Guanylate Kinase phosphate binding domain"/>
    <property type="match status" value="1"/>
</dbReference>
<evidence type="ECO:0000313" key="11">
    <source>
        <dbReference type="EMBL" id="MDK9580323.1"/>
    </source>
</evidence>
<keyword evidence="6 9" id="KW-0418">Kinase</keyword>
<accession>A0ABT7HIK5</accession>
<feature type="binding site" evidence="9">
    <location>
        <begin position="10"/>
        <end position="17"/>
    </location>
    <ligand>
        <name>ATP</name>
        <dbReference type="ChEBI" id="CHEBI:30616"/>
    </ligand>
</feature>
<dbReference type="InterPro" id="IPR008145">
    <property type="entry name" value="GK/Ca_channel_bsu"/>
</dbReference>
<evidence type="ECO:0000256" key="9">
    <source>
        <dbReference type="HAMAP-Rule" id="MF_00328"/>
    </source>
</evidence>
<dbReference type="PROSITE" id="PS00856">
    <property type="entry name" value="GUANYLATE_KINASE_1"/>
    <property type="match status" value="1"/>
</dbReference>
<keyword evidence="5 9" id="KW-0547">Nucleotide-binding</keyword>
<proteinExistence type="inferred from homology"/>
<protein>
    <recommendedName>
        <fullName evidence="3 9">Guanylate kinase</fullName>
        <ecNumber evidence="2 9">2.7.4.8</ecNumber>
    </recommendedName>
    <alternativeName>
        <fullName evidence="8 9">GMP kinase</fullName>
    </alternativeName>
</protein>
<evidence type="ECO:0000256" key="2">
    <source>
        <dbReference type="ARBA" id="ARBA00012961"/>
    </source>
</evidence>
<dbReference type="InterPro" id="IPR008144">
    <property type="entry name" value="Guanylate_kin-like_dom"/>
</dbReference>
<evidence type="ECO:0000256" key="6">
    <source>
        <dbReference type="ARBA" id="ARBA00022777"/>
    </source>
</evidence>
<dbReference type="InterPro" id="IPR027417">
    <property type="entry name" value="P-loop_NTPase"/>
</dbReference>
<organism evidence="11 12">
    <name type="scientific">Sneathia sanguinegens</name>
    <dbReference type="NCBI Taxonomy" id="40543"/>
    <lineage>
        <taxon>Bacteria</taxon>
        <taxon>Fusobacteriati</taxon>
        <taxon>Fusobacteriota</taxon>
        <taxon>Fusobacteriia</taxon>
        <taxon>Fusobacteriales</taxon>
        <taxon>Leptotrichiaceae</taxon>
        <taxon>Sneathia</taxon>
    </lineage>
</organism>
<dbReference type="CDD" id="cd00071">
    <property type="entry name" value="GMPK"/>
    <property type="match status" value="1"/>
</dbReference>
<dbReference type="HAMAP" id="MF_00328">
    <property type="entry name" value="Guanylate_kinase"/>
    <property type="match status" value="1"/>
</dbReference>
<evidence type="ECO:0000256" key="7">
    <source>
        <dbReference type="ARBA" id="ARBA00022840"/>
    </source>
</evidence>
<comment type="caution">
    <text evidence="11">The sequence shown here is derived from an EMBL/GenBank/DDBJ whole genome shotgun (WGS) entry which is preliminary data.</text>
</comment>
<keyword evidence="9" id="KW-0963">Cytoplasm</keyword>
<evidence type="ECO:0000256" key="1">
    <source>
        <dbReference type="ARBA" id="ARBA00005790"/>
    </source>
</evidence>
<dbReference type="InterPro" id="IPR017665">
    <property type="entry name" value="Guanylate_kinase"/>
</dbReference>
<dbReference type="SUPFAM" id="SSF52540">
    <property type="entry name" value="P-loop containing nucleoside triphosphate hydrolases"/>
    <property type="match status" value="1"/>
</dbReference>
<dbReference type="SMART" id="SM00072">
    <property type="entry name" value="GuKc"/>
    <property type="match status" value="1"/>
</dbReference>
<comment type="catalytic activity">
    <reaction evidence="9">
        <text>GMP + ATP = GDP + ADP</text>
        <dbReference type="Rhea" id="RHEA:20780"/>
        <dbReference type="ChEBI" id="CHEBI:30616"/>
        <dbReference type="ChEBI" id="CHEBI:58115"/>
        <dbReference type="ChEBI" id="CHEBI:58189"/>
        <dbReference type="ChEBI" id="CHEBI:456216"/>
        <dbReference type="EC" id="2.7.4.8"/>
    </reaction>
</comment>
<dbReference type="GO" id="GO:0004385">
    <property type="term" value="F:GMP kinase activity"/>
    <property type="evidence" value="ECO:0007669"/>
    <property type="project" value="UniProtKB-EC"/>
</dbReference>
<evidence type="ECO:0000256" key="5">
    <source>
        <dbReference type="ARBA" id="ARBA00022741"/>
    </source>
</evidence>
<comment type="function">
    <text evidence="9">Essential for recycling GMP and indirectly, cGMP.</text>
</comment>
<sequence length="189" mass="21559">MKSKLFVVSGPSGSGKSTITKEVCKRLGVVLSISATSRKARVGEVDGKDYYFLSNEEFEKKIKNDEFFEYAKVHGNYYGTLVSTVEKNLAEGKSVLLEIDVQGGLIVKKKKKDAVLIFCKTENEEILEKRLRSRNTDAEDVIQLRLNNAKKEMKYIDKYDYVIVNKDLEISIENLMSIILEEEKDEKKS</sequence>
<dbReference type="PROSITE" id="PS50052">
    <property type="entry name" value="GUANYLATE_KINASE_2"/>
    <property type="match status" value="1"/>
</dbReference>
<dbReference type="Proteomes" id="UP001225134">
    <property type="component" value="Unassembled WGS sequence"/>
</dbReference>
<evidence type="ECO:0000256" key="4">
    <source>
        <dbReference type="ARBA" id="ARBA00022679"/>
    </source>
</evidence>
<gene>
    <name evidence="9 11" type="primary">gmk</name>
    <name evidence="11" type="ORF">QQA45_02155</name>
</gene>
<dbReference type="Pfam" id="PF00625">
    <property type="entry name" value="Guanylate_kin"/>
    <property type="match status" value="1"/>
</dbReference>
<dbReference type="Gene3D" id="3.40.50.300">
    <property type="entry name" value="P-loop containing nucleotide triphosphate hydrolases"/>
    <property type="match status" value="1"/>
</dbReference>
<keyword evidence="7 9" id="KW-0067">ATP-binding</keyword>